<dbReference type="InterPro" id="IPR004265">
    <property type="entry name" value="Dirigent"/>
</dbReference>
<dbReference type="GO" id="GO:0048046">
    <property type="term" value="C:apoplast"/>
    <property type="evidence" value="ECO:0007669"/>
    <property type="project" value="UniProtKB-SubCell"/>
</dbReference>
<evidence type="ECO:0000313" key="5">
    <source>
        <dbReference type="EMBL" id="KAL2631928.1"/>
    </source>
</evidence>
<dbReference type="Pfam" id="PF03018">
    <property type="entry name" value="Dirigent"/>
    <property type="match status" value="1"/>
</dbReference>
<dbReference type="Proteomes" id="UP001605036">
    <property type="component" value="Unassembled WGS sequence"/>
</dbReference>
<dbReference type="Gene3D" id="2.40.480.10">
    <property type="entry name" value="Allene oxide cyclase-like"/>
    <property type="match status" value="1"/>
</dbReference>
<dbReference type="EMBL" id="JBHFFA010000004">
    <property type="protein sequence ID" value="KAL2631928.1"/>
    <property type="molecule type" value="Genomic_DNA"/>
</dbReference>
<keyword evidence="4" id="KW-0732">Signal</keyword>
<proteinExistence type="inferred from homology"/>
<accession>A0ABD1YMV6</accession>
<evidence type="ECO:0000256" key="3">
    <source>
        <dbReference type="ARBA" id="ARBA00022525"/>
    </source>
</evidence>
<comment type="function">
    <text evidence="4">Dirigent proteins impart stereoselectivity on the phenoxy radical-coupling reaction, yielding optically active lignans from two molecules of coniferyl alcohol in the biosynthesis of lignans, flavonolignans, and alkaloids and thus plays a central role in plant secondary metabolism.</text>
</comment>
<comment type="subunit">
    <text evidence="2 4">Homodimer.</text>
</comment>
<evidence type="ECO:0000256" key="4">
    <source>
        <dbReference type="RuleBase" id="RU363099"/>
    </source>
</evidence>
<dbReference type="GO" id="GO:0009699">
    <property type="term" value="P:phenylpropanoid biosynthetic process"/>
    <property type="evidence" value="ECO:0007669"/>
    <property type="project" value="UniProtKB-ARBA"/>
</dbReference>
<gene>
    <name evidence="5" type="ORF">R1flu_016614</name>
</gene>
<comment type="similarity">
    <text evidence="1 4">Belongs to the plant dirigent protein family.</text>
</comment>
<keyword evidence="3 4" id="KW-0964">Secreted</keyword>
<reference evidence="5 6" key="1">
    <citation type="submission" date="2024-09" db="EMBL/GenBank/DDBJ databases">
        <title>Chromosome-scale assembly of Riccia fluitans.</title>
        <authorList>
            <person name="Paukszto L."/>
            <person name="Sawicki J."/>
            <person name="Karawczyk K."/>
            <person name="Piernik-Szablinska J."/>
            <person name="Szczecinska M."/>
            <person name="Mazdziarz M."/>
        </authorList>
    </citation>
    <scope>NUCLEOTIDE SEQUENCE [LARGE SCALE GENOMIC DNA]</scope>
    <source>
        <strain evidence="5">Rf_01</strain>
        <tissue evidence="5">Aerial parts of the thallus</tissue>
    </source>
</reference>
<feature type="signal peptide" evidence="4">
    <location>
        <begin position="1"/>
        <end position="24"/>
    </location>
</feature>
<dbReference type="InterPro" id="IPR044859">
    <property type="entry name" value="Allene_oxi_cyc_Dirigent"/>
</dbReference>
<sequence length="166" mass="17961">MKAVELQLYLTMFAVLSLCSNAAGYTPYSFVPPRLPKPDFQFTFYMQSRNPLTLEAPSNSTQVGFGRGMFVFDNNFGSDEPVTSVGSNGVEWLWTGIFNDESGLGNSTLCFKGWNLELDSVTGTAELTLCGGTGLFKLARGYVQISAVVGATSASLRHDVSVFIKA</sequence>
<comment type="caution">
    <text evidence="5">The sequence shown here is derived from an EMBL/GenBank/DDBJ whole genome shotgun (WGS) entry which is preliminary data.</text>
</comment>
<organism evidence="5 6">
    <name type="scientific">Riccia fluitans</name>
    <dbReference type="NCBI Taxonomy" id="41844"/>
    <lineage>
        <taxon>Eukaryota</taxon>
        <taxon>Viridiplantae</taxon>
        <taxon>Streptophyta</taxon>
        <taxon>Embryophyta</taxon>
        <taxon>Marchantiophyta</taxon>
        <taxon>Marchantiopsida</taxon>
        <taxon>Marchantiidae</taxon>
        <taxon>Marchantiales</taxon>
        <taxon>Ricciaceae</taxon>
        <taxon>Riccia</taxon>
    </lineage>
</organism>
<evidence type="ECO:0000256" key="2">
    <source>
        <dbReference type="ARBA" id="ARBA00011738"/>
    </source>
</evidence>
<name>A0ABD1YMV6_9MARC</name>
<dbReference type="AlphaFoldDB" id="A0ABD1YMV6"/>
<keyword evidence="4" id="KW-0052">Apoplast</keyword>
<evidence type="ECO:0000313" key="6">
    <source>
        <dbReference type="Proteomes" id="UP001605036"/>
    </source>
</evidence>
<evidence type="ECO:0000256" key="1">
    <source>
        <dbReference type="ARBA" id="ARBA00010746"/>
    </source>
</evidence>
<keyword evidence="6" id="KW-1185">Reference proteome</keyword>
<feature type="chain" id="PRO_5044528842" description="Dirigent protein" evidence="4">
    <location>
        <begin position="25"/>
        <end position="166"/>
    </location>
</feature>
<comment type="subcellular location">
    <subcellularLocation>
        <location evidence="4">Secreted</location>
        <location evidence="4">Extracellular space</location>
        <location evidence="4">Apoplast</location>
    </subcellularLocation>
</comment>
<protein>
    <recommendedName>
        <fullName evidence="4">Dirigent protein</fullName>
    </recommendedName>
</protein>